<dbReference type="Proteomes" id="UP000813824">
    <property type="component" value="Unassembled WGS sequence"/>
</dbReference>
<evidence type="ECO:0000313" key="5">
    <source>
        <dbReference type="Proteomes" id="UP000813824"/>
    </source>
</evidence>
<protein>
    <recommendedName>
        <fullName evidence="3">DUF6534 domain-containing protein</fullName>
    </recommendedName>
</protein>
<feature type="transmembrane region" description="Helical" evidence="2">
    <location>
        <begin position="161"/>
        <end position="186"/>
    </location>
</feature>
<dbReference type="EMBL" id="JAEVFJ010000018">
    <property type="protein sequence ID" value="KAH8099889.1"/>
    <property type="molecule type" value="Genomic_DNA"/>
</dbReference>
<organism evidence="4 5">
    <name type="scientific">Cristinia sonorae</name>
    <dbReference type="NCBI Taxonomy" id="1940300"/>
    <lineage>
        <taxon>Eukaryota</taxon>
        <taxon>Fungi</taxon>
        <taxon>Dikarya</taxon>
        <taxon>Basidiomycota</taxon>
        <taxon>Agaricomycotina</taxon>
        <taxon>Agaricomycetes</taxon>
        <taxon>Agaricomycetidae</taxon>
        <taxon>Agaricales</taxon>
        <taxon>Pleurotineae</taxon>
        <taxon>Stephanosporaceae</taxon>
        <taxon>Cristinia</taxon>
    </lineage>
</organism>
<dbReference type="AlphaFoldDB" id="A0A8K0XP99"/>
<feature type="domain" description="DUF6534" evidence="3">
    <location>
        <begin position="171"/>
        <end position="258"/>
    </location>
</feature>
<feature type="transmembrane region" description="Helical" evidence="2">
    <location>
        <begin position="206"/>
        <end position="226"/>
    </location>
</feature>
<comment type="caution">
    <text evidence="4">The sequence shown here is derived from an EMBL/GenBank/DDBJ whole genome shotgun (WGS) entry which is preliminary data.</text>
</comment>
<evidence type="ECO:0000259" key="3">
    <source>
        <dbReference type="Pfam" id="PF20152"/>
    </source>
</evidence>
<evidence type="ECO:0000313" key="4">
    <source>
        <dbReference type="EMBL" id="KAH8099889.1"/>
    </source>
</evidence>
<proteinExistence type="predicted"/>
<feature type="region of interest" description="Disordered" evidence="1">
    <location>
        <begin position="315"/>
        <end position="338"/>
    </location>
</feature>
<feature type="transmembrane region" description="Helical" evidence="2">
    <location>
        <begin position="20"/>
        <end position="40"/>
    </location>
</feature>
<dbReference type="InterPro" id="IPR045339">
    <property type="entry name" value="DUF6534"/>
</dbReference>
<dbReference type="Pfam" id="PF20152">
    <property type="entry name" value="DUF6534"/>
    <property type="match status" value="1"/>
</dbReference>
<keyword evidence="2" id="KW-0812">Transmembrane</keyword>
<feature type="transmembrane region" description="Helical" evidence="2">
    <location>
        <begin position="123"/>
        <end position="149"/>
    </location>
</feature>
<sequence length="338" mass="37374">MSSSSATEQNVHATLGSVLLGNVVSVFLSGIVTMQVLIYYRLYPKDLTRIKLIVGTIWLIDTTHAVMVTMSNWSYLIENFGNTAISDKIFWSLAVTIALTATLTFFVHCFFCHRILTLSRYNYYITAPIFILALARLAFACVTTSRMIMLGSFKEFTRVSSFIFTSGLSLATAVDFLIAAALIWYLNKNRTGFSAMDTVIDSITLYTVESGLLTSIVTVISLIFWLCMSHNLVFLALHFAISKLYANAFLATLNARRSLRGRSQGSSRAPDDHAMPVLFPASFNRLSRLGPHTANHDGVITTKVQINVEKTIDIDGSTDEPYSPTRSRGGVTKTNPSV</sequence>
<feature type="transmembrane region" description="Helical" evidence="2">
    <location>
        <begin position="52"/>
        <end position="77"/>
    </location>
</feature>
<name>A0A8K0XP99_9AGAR</name>
<accession>A0A8K0XP99</accession>
<dbReference type="OrthoDB" id="3206554at2759"/>
<feature type="transmembrane region" description="Helical" evidence="2">
    <location>
        <begin position="89"/>
        <end position="111"/>
    </location>
</feature>
<gene>
    <name evidence="4" type="ORF">BXZ70DRAFT_1008862</name>
</gene>
<keyword evidence="2" id="KW-1133">Transmembrane helix</keyword>
<dbReference type="PANTHER" id="PTHR40465:SF1">
    <property type="entry name" value="DUF6534 DOMAIN-CONTAINING PROTEIN"/>
    <property type="match status" value="1"/>
</dbReference>
<evidence type="ECO:0000256" key="1">
    <source>
        <dbReference type="SAM" id="MobiDB-lite"/>
    </source>
</evidence>
<keyword evidence="2" id="KW-0472">Membrane</keyword>
<evidence type="ECO:0000256" key="2">
    <source>
        <dbReference type="SAM" id="Phobius"/>
    </source>
</evidence>
<reference evidence="4" key="1">
    <citation type="journal article" date="2021" name="New Phytol.">
        <title>Evolutionary innovations through gain and loss of genes in the ectomycorrhizal Boletales.</title>
        <authorList>
            <person name="Wu G."/>
            <person name="Miyauchi S."/>
            <person name="Morin E."/>
            <person name="Kuo A."/>
            <person name="Drula E."/>
            <person name="Varga T."/>
            <person name="Kohler A."/>
            <person name="Feng B."/>
            <person name="Cao Y."/>
            <person name="Lipzen A."/>
            <person name="Daum C."/>
            <person name="Hundley H."/>
            <person name="Pangilinan J."/>
            <person name="Johnson J."/>
            <person name="Barry K."/>
            <person name="LaButti K."/>
            <person name="Ng V."/>
            <person name="Ahrendt S."/>
            <person name="Min B."/>
            <person name="Choi I.G."/>
            <person name="Park H."/>
            <person name="Plett J.M."/>
            <person name="Magnuson J."/>
            <person name="Spatafora J.W."/>
            <person name="Nagy L.G."/>
            <person name="Henrissat B."/>
            <person name="Grigoriev I.V."/>
            <person name="Yang Z.L."/>
            <person name="Xu J."/>
            <person name="Martin F.M."/>
        </authorList>
    </citation>
    <scope>NUCLEOTIDE SEQUENCE</scope>
    <source>
        <strain evidence="4">KKN 215</strain>
    </source>
</reference>
<dbReference type="PANTHER" id="PTHR40465">
    <property type="entry name" value="CHROMOSOME 1, WHOLE GENOME SHOTGUN SEQUENCE"/>
    <property type="match status" value="1"/>
</dbReference>
<feature type="transmembrane region" description="Helical" evidence="2">
    <location>
        <begin position="232"/>
        <end position="253"/>
    </location>
</feature>
<keyword evidence="5" id="KW-1185">Reference proteome</keyword>